<reference evidence="4" key="1">
    <citation type="journal article" date="2019" name="Int. J. Syst. Evol. Microbiol.">
        <title>The Global Catalogue of Microorganisms (GCM) 10K type strain sequencing project: providing services to taxonomists for standard genome sequencing and annotation.</title>
        <authorList>
            <consortium name="The Broad Institute Genomics Platform"/>
            <consortium name="The Broad Institute Genome Sequencing Center for Infectious Disease"/>
            <person name="Wu L."/>
            <person name="Ma J."/>
        </authorList>
    </citation>
    <scope>NUCLEOTIDE SEQUENCE [LARGE SCALE GENOMIC DNA]</scope>
    <source>
        <strain evidence="4">CCUG 53762</strain>
    </source>
</reference>
<dbReference type="EMBL" id="JBHUDG010000019">
    <property type="protein sequence ID" value="MFD1630705.1"/>
    <property type="molecule type" value="Genomic_DNA"/>
</dbReference>
<dbReference type="RefSeq" id="WP_379663081.1">
    <property type="nucleotide sequence ID" value="NZ_JBHUDG010000019.1"/>
</dbReference>
<dbReference type="PANTHER" id="PTHR43674">
    <property type="entry name" value="NITRILASE C965.09-RELATED"/>
    <property type="match status" value="1"/>
</dbReference>
<dbReference type="Gene3D" id="3.60.110.10">
    <property type="entry name" value="Carbon-nitrogen hydrolase"/>
    <property type="match status" value="1"/>
</dbReference>
<dbReference type="InterPro" id="IPR036526">
    <property type="entry name" value="C-N_Hydrolase_sf"/>
</dbReference>
<gene>
    <name evidence="3" type="ORF">ACFSAH_12510</name>
</gene>
<dbReference type="InterPro" id="IPR003010">
    <property type="entry name" value="C-N_Hydrolase"/>
</dbReference>
<evidence type="ECO:0000313" key="4">
    <source>
        <dbReference type="Proteomes" id="UP001597118"/>
    </source>
</evidence>
<dbReference type="GO" id="GO:0016787">
    <property type="term" value="F:hydrolase activity"/>
    <property type="evidence" value="ECO:0007669"/>
    <property type="project" value="UniProtKB-KW"/>
</dbReference>
<organism evidence="3 4">
    <name type="scientific">Pseudopedobacter beijingensis</name>
    <dbReference type="NCBI Taxonomy" id="1207056"/>
    <lineage>
        <taxon>Bacteria</taxon>
        <taxon>Pseudomonadati</taxon>
        <taxon>Bacteroidota</taxon>
        <taxon>Sphingobacteriia</taxon>
        <taxon>Sphingobacteriales</taxon>
        <taxon>Sphingobacteriaceae</taxon>
        <taxon>Pseudopedobacter</taxon>
    </lineage>
</organism>
<dbReference type="InterPro" id="IPR050345">
    <property type="entry name" value="Aliph_Amidase/BUP"/>
</dbReference>
<keyword evidence="4" id="KW-1185">Reference proteome</keyword>
<evidence type="ECO:0000313" key="3">
    <source>
        <dbReference type="EMBL" id="MFD1630705.1"/>
    </source>
</evidence>
<dbReference type="Proteomes" id="UP001597118">
    <property type="component" value="Unassembled WGS sequence"/>
</dbReference>
<evidence type="ECO:0000256" key="1">
    <source>
        <dbReference type="ARBA" id="ARBA00022801"/>
    </source>
</evidence>
<dbReference type="PROSITE" id="PS50263">
    <property type="entry name" value="CN_HYDROLASE"/>
    <property type="match status" value="1"/>
</dbReference>
<comment type="caution">
    <text evidence="3">The sequence shown here is derived from an EMBL/GenBank/DDBJ whole genome shotgun (WGS) entry which is preliminary data.</text>
</comment>
<name>A0ABW4ID75_9SPHI</name>
<protein>
    <submittedName>
        <fullName evidence="3">Carbon-nitrogen hydrolase family protein</fullName>
    </submittedName>
</protein>
<feature type="domain" description="CN hydrolase" evidence="2">
    <location>
        <begin position="1"/>
        <end position="235"/>
    </location>
</feature>
<keyword evidence="1 3" id="KW-0378">Hydrolase</keyword>
<dbReference type="SUPFAM" id="SSF56317">
    <property type="entry name" value="Carbon-nitrogen hydrolase"/>
    <property type="match status" value="1"/>
</dbReference>
<dbReference type="CDD" id="cd07197">
    <property type="entry name" value="nitrilase"/>
    <property type="match status" value="1"/>
</dbReference>
<accession>A0ABW4ID75</accession>
<proteinExistence type="predicted"/>
<dbReference type="PANTHER" id="PTHR43674:SF2">
    <property type="entry name" value="BETA-UREIDOPROPIONASE"/>
    <property type="match status" value="1"/>
</dbReference>
<dbReference type="Pfam" id="PF00795">
    <property type="entry name" value="CN_hydrolase"/>
    <property type="match status" value="1"/>
</dbReference>
<sequence length="263" mass="29584">MRAGFFQYDVISKDRDANLEYIASKLRTEQFDLLVLPELFTCGYAFDTREQLLPFAETLDNSETIRRLTAVAALCGGCITGTIPELCEGLLYNTAIVVNDTGLIAYQRKIHLPDYEKRLYTSGEAIKVCKHKDITIGIMTCFDCWFAPLGAKLKLQGAEVVCHSACFGGDVTPRILPIRALENQYFVISCNRVGGELFEGIWESYRGESQIIDVDGNILYKAGNEEELVFVNIDLKEVGNPRFGSLITSDFTSEHEKYRIDIF</sequence>
<evidence type="ECO:0000259" key="2">
    <source>
        <dbReference type="PROSITE" id="PS50263"/>
    </source>
</evidence>